<proteinExistence type="predicted"/>
<name>A0A4Y2KAL1_ARAVE</name>
<accession>A0A4Y2KAL1</accession>
<dbReference type="Gene3D" id="3.30.420.10">
    <property type="entry name" value="Ribonuclease H-like superfamily/Ribonuclease H"/>
    <property type="match status" value="1"/>
</dbReference>
<dbReference type="AlphaFoldDB" id="A0A4Y2KAL1"/>
<gene>
    <name evidence="1" type="ORF">AVEN_112762_1</name>
</gene>
<dbReference type="InterPro" id="IPR036397">
    <property type="entry name" value="RNaseH_sf"/>
</dbReference>
<dbReference type="PANTHER" id="PTHR47331">
    <property type="entry name" value="PHD-TYPE DOMAIN-CONTAINING PROTEIN"/>
    <property type="match status" value="1"/>
</dbReference>
<organism evidence="1 2">
    <name type="scientific">Araneus ventricosus</name>
    <name type="common">Orbweaver spider</name>
    <name type="synonym">Epeira ventricosa</name>
    <dbReference type="NCBI Taxonomy" id="182803"/>
    <lineage>
        <taxon>Eukaryota</taxon>
        <taxon>Metazoa</taxon>
        <taxon>Ecdysozoa</taxon>
        <taxon>Arthropoda</taxon>
        <taxon>Chelicerata</taxon>
        <taxon>Arachnida</taxon>
        <taxon>Araneae</taxon>
        <taxon>Araneomorphae</taxon>
        <taxon>Entelegynae</taxon>
        <taxon>Araneoidea</taxon>
        <taxon>Araneidae</taxon>
        <taxon>Araneus</taxon>
    </lineage>
</organism>
<keyword evidence="2" id="KW-1185">Reference proteome</keyword>
<dbReference type="EMBL" id="BGPR01004411">
    <property type="protein sequence ID" value="GBM99381.1"/>
    <property type="molecule type" value="Genomic_DNA"/>
</dbReference>
<dbReference type="GO" id="GO:0003676">
    <property type="term" value="F:nucleic acid binding"/>
    <property type="evidence" value="ECO:0007669"/>
    <property type="project" value="InterPro"/>
</dbReference>
<comment type="caution">
    <text evidence="1">The sequence shown here is derived from an EMBL/GenBank/DDBJ whole genome shotgun (WGS) entry which is preliminary data.</text>
</comment>
<protein>
    <submittedName>
        <fullName evidence="1">Uncharacterized protein</fullName>
    </submittedName>
</protein>
<sequence>MSGISTEAFLITLRRFIARRGRWHCDIGTTLVGAANILRSLDWEKFIKYGTVNATDWKFNPPTAAWRERLIRIMKDLLKRVLRKAYLAHEEMMTVLRDCEAIINSRPPHLYLRK</sequence>
<evidence type="ECO:0000313" key="2">
    <source>
        <dbReference type="Proteomes" id="UP000499080"/>
    </source>
</evidence>
<reference evidence="1 2" key="1">
    <citation type="journal article" date="2019" name="Sci. Rep.">
        <title>Orb-weaving spider Araneus ventricosus genome elucidates the spidroin gene catalogue.</title>
        <authorList>
            <person name="Kono N."/>
            <person name="Nakamura H."/>
            <person name="Ohtoshi R."/>
            <person name="Moran D.A.P."/>
            <person name="Shinohara A."/>
            <person name="Yoshida Y."/>
            <person name="Fujiwara M."/>
            <person name="Mori M."/>
            <person name="Tomita M."/>
            <person name="Arakawa K."/>
        </authorList>
    </citation>
    <scope>NUCLEOTIDE SEQUENCE [LARGE SCALE GENOMIC DNA]</scope>
</reference>
<dbReference type="Proteomes" id="UP000499080">
    <property type="component" value="Unassembled WGS sequence"/>
</dbReference>
<evidence type="ECO:0000313" key="1">
    <source>
        <dbReference type="EMBL" id="GBM99381.1"/>
    </source>
</evidence>